<dbReference type="Pfam" id="PF01094">
    <property type="entry name" value="ANF_receptor"/>
    <property type="match status" value="1"/>
</dbReference>
<dbReference type="EnsemblPlants" id="QL05p045629:mrna">
    <property type="protein sequence ID" value="QL05p045629:mrna"/>
    <property type="gene ID" value="QL05p045629"/>
</dbReference>
<dbReference type="InterPro" id="IPR001828">
    <property type="entry name" value="ANF_lig-bd_rcpt"/>
</dbReference>
<dbReference type="Gramene" id="QL05p045629:mrna">
    <property type="protein sequence ID" value="QL05p045629:mrna"/>
    <property type="gene ID" value="QL05p045629"/>
</dbReference>
<proteinExistence type="predicted"/>
<keyword evidence="4" id="KW-0472">Membrane</keyword>
<evidence type="ECO:0000259" key="5">
    <source>
        <dbReference type="Pfam" id="PF01094"/>
    </source>
</evidence>
<comment type="subcellular location">
    <subcellularLocation>
        <location evidence="1">Membrane</location>
    </subcellularLocation>
</comment>
<keyword evidence="2" id="KW-0812">Transmembrane</keyword>
<dbReference type="InterPro" id="IPR028082">
    <property type="entry name" value="Peripla_BP_I"/>
</dbReference>
<feature type="domain" description="Receptor ligand binding region" evidence="5">
    <location>
        <begin position="2"/>
        <end position="231"/>
    </location>
</feature>
<evidence type="ECO:0000256" key="2">
    <source>
        <dbReference type="ARBA" id="ARBA00022692"/>
    </source>
</evidence>
<protein>
    <recommendedName>
        <fullName evidence="5">Receptor ligand binding region domain-containing protein</fullName>
    </recommendedName>
</protein>
<dbReference type="FunFam" id="3.40.50.2300:FF:000188">
    <property type="entry name" value="Glutamate receptor"/>
    <property type="match status" value="1"/>
</dbReference>
<dbReference type="Gene3D" id="3.40.50.2300">
    <property type="match status" value="1"/>
</dbReference>
<evidence type="ECO:0000256" key="3">
    <source>
        <dbReference type="ARBA" id="ARBA00022989"/>
    </source>
</evidence>
<dbReference type="GO" id="GO:0016020">
    <property type="term" value="C:membrane"/>
    <property type="evidence" value="ECO:0007669"/>
    <property type="project" value="UniProtKB-SubCell"/>
</dbReference>
<evidence type="ECO:0000256" key="4">
    <source>
        <dbReference type="ARBA" id="ARBA00023136"/>
    </source>
</evidence>
<dbReference type="PANTHER" id="PTHR34836">
    <property type="entry name" value="OS06G0188250 PROTEIN"/>
    <property type="match status" value="1"/>
</dbReference>
<dbReference type="AlphaFoldDB" id="A0A7N2R4X5"/>
<dbReference type="InParanoid" id="A0A7N2R4X5"/>
<dbReference type="SUPFAM" id="SSF53822">
    <property type="entry name" value="Periplasmic binding protein-like I"/>
    <property type="match status" value="1"/>
</dbReference>
<dbReference type="EMBL" id="LRBV02000005">
    <property type="status" value="NOT_ANNOTATED_CDS"/>
    <property type="molecule type" value="Genomic_DNA"/>
</dbReference>
<accession>A0A7N2R4X5</accession>
<reference evidence="6 7" key="1">
    <citation type="journal article" date="2016" name="G3 (Bethesda)">
        <title>First Draft Assembly and Annotation of the Genome of a California Endemic Oak Quercus lobata Nee (Fagaceae).</title>
        <authorList>
            <person name="Sork V.L."/>
            <person name="Fitz-Gibbon S.T."/>
            <person name="Puiu D."/>
            <person name="Crepeau M."/>
            <person name="Gugger P.F."/>
            <person name="Sherman R."/>
            <person name="Stevens K."/>
            <person name="Langley C.H."/>
            <person name="Pellegrini M."/>
            <person name="Salzberg S.L."/>
        </authorList>
    </citation>
    <scope>NUCLEOTIDE SEQUENCE [LARGE SCALE GENOMIC DNA]</scope>
    <source>
        <strain evidence="6 7">cv. SW786</strain>
    </source>
</reference>
<evidence type="ECO:0000256" key="1">
    <source>
        <dbReference type="ARBA" id="ARBA00004370"/>
    </source>
</evidence>
<dbReference type="InterPro" id="IPR015683">
    <property type="entry name" value="Ionotropic_Glu_rcpt"/>
</dbReference>
<reference evidence="6" key="2">
    <citation type="submission" date="2021-01" db="UniProtKB">
        <authorList>
            <consortium name="EnsemblPlants"/>
        </authorList>
    </citation>
    <scope>IDENTIFICATION</scope>
</reference>
<evidence type="ECO:0000313" key="7">
    <source>
        <dbReference type="Proteomes" id="UP000594261"/>
    </source>
</evidence>
<dbReference type="Proteomes" id="UP000594261">
    <property type="component" value="Chromosome 5"/>
</dbReference>
<organism evidence="6 7">
    <name type="scientific">Quercus lobata</name>
    <name type="common">Valley oak</name>
    <dbReference type="NCBI Taxonomy" id="97700"/>
    <lineage>
        <taxon>Eukaryota</taxon>
        <taxon>Viridiplantae</taxon>
        <taxon>Streptophyta</taxon>
        <taxon>Embryophyta</taxon>
        <taxon>Tracheophyta</taxon>
        <taxon>Spermatophyta</taxon>
        <taxon>Magnoliopsida</taxon>
        <taxon>eudicotyledons</taxon>
        <taxon>Gunneridae</taxon>
        <taxon>Pentapetalae</taxon>
        <taxon>rosids</taxon>
        <taxon>fabids</taxon>
        <taxon>Fagales</taxon>
        <taxon>Fagaceae</taxon>
        <taxon>Quercus</taxon>
    </lineage>
</organism>
<keyword evidence="7" id="KW-1185">Reference proteome</keyword>
<keyword evidence="3" id="KW-1133">Transmembrane helix</keyword>
<dbReference type="PANTHER" id="PTHR34836:SF1">
    <property type="entry name" value="OS09G0428600 PROTEIN"/>
    <property type="match status" value="1"/>
</dbReference>
<evidence type="ECO:0000313" key="6">
    <source>
        <dbReference type="EnsemblPlants" id="QL05p045629:mrna"/>
    </source>
</evidence>
<sequence length="284" mass="31875">MANNDSAQIECISKIVRAYNWRRVIAIYEDDAYGNDSGILGLLSEAFQKVDSEIEYQLVLPLVSSPPNAGGFVLDVLLKLHLTTQSRVFIVLQSSIPMVSHLFREAKKVGLVGRESAWIIPESVASVLDSVNNSVISYMEGALGIKTYYSNSSNSYKDFYGQFTKIFETKYPEEHNHEPGIYALRAYDSIMTISQAIERMINNSISPKIMLENILSSNFSGLSDQIHFEAGRTSLKIENPLKIGVPGRTSFQKFVKVDYSGNLDNSKFDGWCIDVFKEFLESLH</sequence>
<name>A0A7N2R4X5_QUELO</name>